<dbReference type="InterPro" id="IPR036412">
    <property type="entry name" value="HAD-like_sf"/>
</dbReference>
<sequence length="225" mass="26319">MAIKNIIFDLGGVILNIDYKKTIVQLNQLSNGRVDKIYSQEKQSEILDLYETGKITSSQFREIIRSDLDLELNDEMFDAIWNAMLLDLPHERLSLIKDLRQSYKTFLFSNTNEIHLQEVFRISERDCNIRNFSDYFDAEYYSHIFGMRKPHKESFLKLLKENNIKAHETLFIDDTLQHVLGAKEAGIHAIHLTQNMSILNTMDFIQEINAQQNQDELPTNSLTFV</sequence>
<evidence type="ECO:0000313" key="1">
    <source>
        <dbReference type="EMBL" id="KTD22577.1"/>
    </source>
</evidence>
<dbReference type="NCBIfam" id="TIGR01509">
    <property type="entry name" value="HAD-SF-IA-v3"/>
    <property type="match status" value="1"/>
</dbReference>
<dbReference type="EMBL" id="LNYK01000007">
    <property type="protein sequence ID" value="KTD22577.1"/>
    <property type="molecule type" value="Genomic_DNA"/>
</dbReference>
<dbReference type="InterPro" id="IPR006439">
    <property type="entry name" value="HAD-SF_hydro_IA"/>
</dbReference>
<keyword evidence="1" id="KW-0378">Hydrolase</keyword>
<accession>A0A0W0VR10</accession>
<name>A0A0W0VR10_9GAMM</name>
<dbReference type="PATRIC" id="fig|45068.5.peg.486"/>
<dbReference type="AlphaFoldDB" id="A0A0W0VR10"/>
<evidence type="ECO:0000313" key="2">
    <source>
        <dbReference type="Proteomes" id="UP000054997"/>
    </source>
</evidence>
<organism evidence="1 2">
    <name type="scientific">Legionella londiniensis</name>
    <dbReference type="NCBI Taxonomy" id="45068"/>
    <lineage>
        <taxon>Bacteria</taxon>
        <taxon>Pseudomonadati</taxon>
        <taxon>Pseudomonadota</taxon>
        <taxon>Gammaproteobacteria</taxon>
        <taxon>Legionellales</taxon>
        <taxon>Legionellaceae</taxon>
        <taxon>Legionella</taxon>
    </lineage>
</organism>
<dbReference type="Gene3D" id="1.10.150.240">
    <property type="entry name" value="Putative phosphatase, domain 2"/>
    <property type="match status" value="1"/>
</dbReference>
<dbReference type="InterPro" id="IPR023198">
    <property type="entry name" value="PGP-like_dom2"/>
</dbReference>
<proteinExistence type="predicted"/>
<gene>
    <name evidence="1" type="primary">yihX</name>
    <name evidence="1" type="ORF">Llon_0451</name>
</gene>
<dbReference type="OrthoDB" id="9773910at2"/>
<dbReference type="RefSeq" id="WP_058528469.1">
    <property type="nucleotide sequence ID" value="NZ_CAAAHZ010000001.1"/>
</dbReference>
<dbReference type="PANTHER" id="PTHR43611">
    <property type="entry name" value="ALPHA-D-GLUCOSE 1-PHOSPHATE PHOSPHATASE"/>
    <property type="match status" value="1"/>
</dbReference>
<comment type="caution">
    <text evidence="1">The sequence shown here is derived from an EMBL/GenBank/DDBJ whole genome shotgun (WGS) entry which is preliminary data.</text>
</comment>
<dbReference type="STRING" id="45068.Llon_0451"/>
<dbReference type="PANTHER" id="PTHR43611:SF3">
    <property type="entry name" value="FLAVIN MONONUCLEOTIDE HYDROLASE 1, CHLOROPLATIC"/>
    <property type="match status" value="1"/>
</dbReference>
<dbReference type="SFLD" id="SFLDG01129">
    <property type="entry name" value="C1.5:_HAD__Beta-PGM__Phosphata"/>
    <property type="match status" value="1"/>
</dbReference>
<protein>
    <submittedName>
        <fullName evidence="1">Alpha-D-glucose-1-phosphate phosphatase YihX</fullName>
        <ecNumber evidence="1">3.1.3.-</ecNumber>
    </submittedName>
</protein>
<dbReference type="SUPFAM" id="SSF56784">
    <property type="entry name" value="HAD-like"/>
    <property type="match status" value="1"/>
</dbReference>
<dbReference type="CDD" id="cd02603">
    <property type="entry name" value="HAD_sEH-N_like"/>
    <property type="match status" value="1"/>
</dbReference>
<dbReference type="GO" id="GO:0016787">
    <property type="term" value="F:hydrolase activity"/>
    <property type="evidence" value="ECO:0007669"/>
    <property type="project" value="UniProtKB-KW"/>
</dbReference>
<dbReference type="SFLD" id="SFLDS00003">
    <property type="entry name" value="Haloacid_Dehalogenase"/>
    <property type="match status" value="1"/>
</dbReference>
<dbReference type="Proteomes" id="UP000054997">
    <property type="component" value="Unassembled WGS sequence"/>
</dbReference>
<keyword evidence="2" id="KW-1185">Reference proteome</keyword>
<dbReference type="Pfam" id="PF00702">
    <property type="entry name" value="Hydrolase"/>
    <property type="match status" value="1"/>
</dbReference>
<dbReference type="Gene3D" id="3.40.50.1000">
    <property type="entry name" value="HAD superfamily/HAD-like"/>
    <property type="match status" value="1"/>
</dbReference>
<reference evidence="1 2" key="1">
    <citation type="submission" date="2015-11" db="EMBL/GenBank/DDBJ databases">
        <title>Genomic analysis of 38 Legionella species identifies large and diverse effector repertoires.</title>
        <authorList>
            <person name="Burstein D."/>
            <person name="Amaro F."/>
            <person name="Zusman T."/>
            <person name="Lifshitz Z."/>
            <person name="Cohen O."/>
            <person name="Gilbert J.A."/>
            <person name="Pupko T."/>
            <person name="Shuman H.A."/>
            <person name="Segal G."/>
        </authorList>
    </citation>
    <scope>NUCLEOTIDE SEQUENCE [LARGE SCALE GENOMIC DNA]</scope>
    <source>
        <strain evidence="1 2">ATCC 49505</strain>
    </source>
</reference>
<dbReference type="InterPro" id="IPR023214">
    <property type="entry name" value="HAD_sf"/>
</dbReference>
<dbReference type="EC" id="3.1.3.-" evidence="1"/>